<reference evidence="5 6" key="1">
    <citation type="journal article" date="2018" name="IMA Fungus">
        <title>IMA Genome-F 10: Nine draft genome sequences of Claviceps purpurea s.lat., including C. arundinis, C. humidiphila, and C. cf. spartinae, pseudomolecules for the pitch canker pathogen Fusarium circinatum, draft genome of Davidsoniella eucalypti, Grosmannia galeiformis, Quambalaria eucalypti, and Teratosphaeria destructans.</title>
        <authorList>
            <person name="Wingfield B.D."/>
            <person name="Liu M."/>
            <person name="Nguyen H.D."/>
            <person name="Lane F.A."/>
            <person name="Morgan S.W."/>
            <person name="De Vos L."/>
            <person name="Wilken P.M."/>
            <person name="Duong T.A."/>
            <person name="Aylward J."/>
            <person name="Coetzee M.P."/>
            <person name="Dadej K."/>
            <person name="De Beer Z.W."/>
            <person name="Findlay W."/>
            <person name="Havenga M."/>
            <person name="Kolarik M."/>
            <person name="Menzies J.G."/>
            <person name="Naidoo K."/>
            <person name="Pochopski O."/>
            <person name="Shoukouhi P."/>
            <person name="Santana Q.C."/>
            <person name="Seifert K.A."/>
            <person name="Soal N."/>
            <person name="Steenkamp E.T."/>
            <person name="Tatham C.T."/>
            <person name="van der Nest M.A."/>
            <person name="Wingfield M.J."/>
        </authorList>
    </citation>
    <scope>NUCLEOTIDE SEQUENCE [LARGE SCALE GENOMIC DNA]</scope>
    <source>
        <strain evidence="5">CMW44962</strain>
    </source>
</reference>
<evidence type="ECO:0000256" key="1">
    <source>
        <dbReference type="RuleBase" id="RU004560"/>
    </source>
</evidence>
<proteinExistence type="inferred from homology"/>
<dbReference type="GO" id="GO:0005525">
    <property type="term" value="F:GTP binding"/>
    <property type="evidence" value="ECO:0007669"/>
    <property type="project" value="UniProtKB-KW"/>
</dbReference>
<comment type="caution">
    <text evidence="5">The sequence shown here is derived from an EMBL/GenBank/DDBJ whole genome shotgun (WGS) entry which is preliminary data.</text>
</comment>
<dbReference type="Proteomes" id="UP001138500">
    <property type="component" value="Unassembled WGS sequence"/>
</dbReference>
<feature type="compositionally biased region" description="Polar residues" evidence="2">
    <location>
        <begin position="142"/>
        <end position="160"/>
    </location>
</feature>
<feature type="transmembrane region" description="Helical" evidence="3">
    <location>
        <begin position="724"/>
        <end position="742"/>
    </location>
</feature>
<feature type="domain" description="Septin-type G" evidence="4">
    <location>
        <begin position="266"/>
        <end position="552"/>
    </location>
</feature>
<feature type="region of interest" description="Disordered" evidence="2">
    <location>
        <begin position="44"/>
        <end position="107"/>
    </location>
</feature>
<feature type="compositionally biased region" description="Polar residues" evidence="2">
    <location>
        <begin position="92"/>
        <end position="107"/>
    </location>
</feature>
<keyword evidence="3" id="KW-0472">Membrane</keyword>
<reference evidence="5 6" key="2">
    <citation type="journal article" date="2021" name="Curr. Genet.">
        <title>Genetic response to nitrogen starvation in the aggressive Eucalyptus foliar pathogen Teratosphaeria destructans.</title>
        <authorList>
            <person name="Havenga M."/>
            <person name="Wingfield B.D."/>
            <person name="Wingfield M.J."/>
            <person name="Dreyer L.L."/>
            <person name="Roets F."/>
            <person name="Aylward J."/>
        </authorList>
    </citation>
    <scope>NUCLEOTIDE SEQUENCE [LARGE SCALE GENOMIC DNA]</scope>
    <source>
        <strain evidence="5">CMW44962</strain>
    </source>
</reference>
<accession>A0A9W7SN08</accession>
<comment type="similarity">
    <text evidence="1">Belongs to the TRAFAC class TrmE-Era-EngA-EngB-Septin-like GTPase superfamily. Septin GTPase family.</text>
</comment>
<evidence type="ECO:0000259" key="4">
    <source>
        <dbReference type="PROSITE" id="PS51719"/>
    </source>
</evidence>
<dbReference type="SUPFAM" id="SSF52540">
    <property type="entry name" value="P-loop containing nucleoside triphosphate hydrolases"/>
    <property type="match status" value="1"/>
</dbReference>
<evidence type="ECO:0000313" key="5">
    <source>
        <dbReference type="EMBL" id="KAH9825605.1"/>
    </source>
</evidence>
<feature type="compositionally biased region" description="Polar residues" evidence="2">
    <location>
        <begin position="171"/>
        <end position="182"/>
    </location>
</feature>
<evidence type="ECO:0000313" key="6">
    <source>
        <dbReference type="Proteomes" id="UP001138500"/>
    </source>
</evidence>
<dbReference type="EMBL" id="RIBY02002090">
    <property type="protein sequence ID" value="KAH9825605.1"/>
    <property type="molecule type" value="Genomic_DNA"/>
</dbReference>
<gene>
    <name evidence="5" type="ORF">Tdes44962_MAKER04047</name>
</gene>
<feature type="compositionally biased region" description="Polar residues" evidence="2">
    <location>
        <begin position="196"/>
        <end position="205"/>
    </location>
</feature>
<dbReference type="InterPro" id="IPR030379">
    <property type="entry name" value="G_SEPTIN_dom"/>
</dbReference>
<evidence type="ECO:0000256" key="3">
    <source>
        <dbReference type="SAM" id="Phobius"/>
    </source>
</evidence>
<keyword evidence="3" id="KW-0812">Transmembrane</keyword>
<evidence type="ECO:0000256" key="2">
    <source>
        <dbReference type="SAM" id="MobiDB-lite"/>
    </source>
</evidence>
<protein>
    <submittedName>
        <fullName evidence="5">Septin GTPase family</fullName>
    </submittedName>
</protein>
<sequence length="805" mass="87892">MSARENYDGRTIKAKKPAVPASLNPGPSGPTTFFLRSEADIVRGSQRGRRASRKSVDLGQDVERVLPPPKMEDSTMYGVESLADTIAPAEASMQQESARSDTNTSDTAFDVGAAEHGLLPHTRRARNPVHPTIRATGRRILSNEQHNGQASPASTRSSESPFRPSIYRRGSATSSINLTSEPMTPLKMSPRLGSALPSTPRSGSPKSLRLSDEEASITDESGSQAVESSNEDEDLVGDSKTVSMPLLVMPSIAMPVRRPFTERGKRMGRLKVLVMGPAGSGKTGLINSIFRVSQDVVHVDPPTSSSVYRYGDCTEAHASTKPLPAWRSENDNRRALARRKSVGEGVLERNLCFIEAPSIDEDDEADHVSKYFDDVQQRATRLDQVPDGELIAMLSGDGGVQIDAVLWLLTSTGLDSVPVGLLKKLCQFSNVIPLLAQSDRLAADELHACKQKIRALFQQLAAQPYSFDLPGGRELPYVGEGYIEPLAVSSATADDGEEIDASILMSSQYMAPLMPSELAYLAENLLDPDNIVRMRHLSATKSLIWRHQHQVDLRKQMVLHSPHFGHTLQSASPSVTSTGSLLEEPSKILVPHSTSSFYRSASPSASDSSAPSGHRQQVPTYALTHNHEQNATDAPFREMRLAKWATDLQRSLRNENRRYQEMYTHAPADWSNNIPSDDEKALALTGERRRPARGRLGGDIAIIDPRDPLGVLALSQNLRLHGVFALQIAGGVGLIGAVAWWVTRNWAEVQEWFGLPGQVIVSQPAVPAPEKGLFGEFEGVFGRAFGGIWEKGMTNARRMLDVLSF</sequence>
<keyword evidence="3" id="KW-1133">Transmembrane helix</keyword>
<dbReference type="Pfam" id="PF00735">
    <property type="entry name" value="Septin"/>
    <property type="match status" value="1"/>
</dbReference>
<feature type="compositionally biased region" description="Basic and acidic residues" evidence="2">
    <location>
        <begin position="1"/>
        <end position="11"/>
    </location>
</feature>
<dbReference type="InterPro" id="IPR027417">
    <property type="entry name" value="P-loop_NTPase"/>
</dbReference>
<keyword evidence="1" id="KW-0342">GTP-binding</keyword>
<feature type="region of interest" description="Disordered" evidence="2">
    <location>
        <begin position="138"/>
        <end position="237"/>
    </location>
</feature>
<dbReference type="Gene3D" id="3.40.50.300">
    <property type="entry name" value="P-loop containing nucleotide triphosphate hydrolases"/>
    <property type="match status" value="1"/>
</dbReference>
<feature type="compositionally biased region" description="Polar residues" evidence="2">
    <location>
        <begin position="218"/>
        <end position="228"/>
    </location>
</feature>
<keyword evidence="6" id="KW-1185">Reference proteome</keyword>
<name>A0A9W7SN08_9PEZI</name>
<dbReference type="PROSITE" id="PS51719">
    <property type="entry name" value="G_SEPTIN"/>
    <property type="match status" value="1"/>
</dbReference>
<keyword evidence="1" id="KW-0547">Nucleotide-binding</keyword>
<dbReference type="OrthoDB" id="4150765at2759"/>
<feature type="region of interest" description="Disordered" evidence="2">
    <location>
        <begin position="1"/>
        <end position="32"/>
    </location>
</feature>
<organism evidence="5 6">
    <name type="scientific">Teratosphaeria destructans</name>
    <dbReference type="NCBI Taxonomy" id="418781"/>
    <lineage>
        <taxon>Eukaryota</taxon>
        <taxon>Fungi</taxon>
        <taxon>Dikarya</taxon>
        <taxon>Ascomycota</taxon>
        <taxon>Pezizomycotina</taxon>
        <taxon>Dothideomycetes</taxon>
        <taxon>Dothideomycetidae</taxon>
        <taxon>Mycosphaerellales</taxon>
        <taxon>Teratosphaeriaceae</taxon>
        <taxon>Teratosphaeria</taxon>
    </lineage>
</organism>
<dbReference type="AlphaFoldDB" id="A0A9W7SN08"/>